<dbReference type="PANTHER" id="PTHR21196">
    <property type="entry name" value="U7 SNRNA-ASSOCIATED SM-LIKE PROTEIN LSM10"/>
    <property type="match status" value="1"/>
</dbReference>
<dbReference type="Pfam" id="PF01423">
    <property type="entry name" value="LSM"/>
    <property type="match status" value="1"/>
</dbReference>
<dbReference type="AlphaFoldDB" id="A0AAN7VN68"/>
<accession>A0AAN7VN68</accession>
<dbReference type="EMBL" id="JAVRBK010000002">
    <property type="protein sequence ID" value="KAK5647673.1"/>
    <property type="molecule type" value="Genomic_DNA"/>
</dbReference>
<feature type="domain" description="Sm" evidence="1">
    <location>
        <begin position="22"/>
        <end position="63"/>
    </location>
</feature>
<dbReference type="SUPFAM" id="SSF50182">
    <property type="entry name" value="Sm-like ribonucleoproteins"/>
    <property type="match status" value="1"/>
</dbReference>
<evidence type="ECO:0000313" key="3">
    <source>
        <dbReference type="Proteomes" id="UP001329430"/>
    </source>
</evidence>
<dbReference type="GO" id="GO:0016604">
    <property type="term" value="C:nuclear body"/>
    <property type="evidence" value="ECO:0007669"/>
    <property type="project" value="TreeGrafter"/>
</dbReference>
<name>A0AAN7VN68_9COLE</name>
<evidence type="ECO:0000313" key="2">
    <source>
        <dbReference type="EMBL" id="KAK5647673.1"/>
    </source>
</evidence>
<dbReference type="InterPro" id="IPR010920">
    <property type="entry name" value="LSM_dom_sf"/>
</dbReference>
<dbReference type="GO" id="GO:0071209">
    <property type="term" value="F:U7 snRNA binding"/>
    <property type="evidence" value="ECO:0007669"/>
    <property type="project" value="TreeGrafter"/>
</dbReference>
<keyword evidence="3" id="KW-1185">Reference proteome</keyword>
<dbReference type="Proteomes" id="UP001329430">
    <property type="component" value="Chromosome 2"/>
</dbReference>
<dbReference type="GO" id="GO:0006398">
    <property type="term" value="P:mRNA 3'-end processing by stem-loop binding and cleavage"/>
    <property type="evidence" value="ECO:0007669"/>
    <property type="project" value="TreeGrafter"/>
</dbReference>
<protein>
    <recommendedName>
        <fullName evidence="1">Sm domain-containing protein</fullName>
    </recommendedName>
</protein>
<dbReference type="InterPro" id="IPR001163">
    <property type="entry name" value="Sm_dom_euk/arc"/>
</dbReference>
<gene>
    <name evidence="2" type="ORF">RI129_002565</name>
</gene>
<evidence type="ECO:0000259" key="1">
    <source>
        <dbReference type="Pfam" id="PF01423"/>
    </source>
</evidence>
<dbReference type="Gene3D" id="2.30.30.100">
    <property type="match status" value="1"/>
</dbReference>
<proteinExistence type="predicted"/>
<reference evidence="2 3" key="1">
    <citation type="journal article" date="2024" name="Insects">
        <title>An Improved Chromosome-Level Genome Assembly of the Firefly Pyrocoelia pectoralis.</title>
        <authorList>
            <person name="Fu X."/>
            <person name="Meyer-Rochow V.B."/>
            <person name="Ballantyne L."/>
            <person name="Zhu X."/>
        </authorList>
    </citation>
    <scope>NUCLEOTIDE SEQUENCE [LARGE SCALE GENOMIC DNA]</scope>
    <source>
        <strain evidence="2">XCY_ONT2</strain>
    </source>
</reference>
<dbReference type="InterPro" id="IPR052840">
    <property type="entry name" value="U7_snRNA_Sm-like"/>
</dbReference>
<dbReference type="GO" id="GO:0071254">
    <property type="term" value="C:cytoplasmic U snRNP body"/>
    <property type="evidence" value="ECO:0007669"/>
    <property type="project" value="TreeGrafter"/>
</dbReference>
<organism evidence="2 3">
    <name type="scientific">Pyrocoelia pectoralis</name>
    <dbReference type="NCBI Taxonomy" id="417401"/>
    <lineage>
        <taxon>Eukaryota</taxon>
        <taxon>Metazoa</taxon>
        <taxon>Ecdysozoa</taxon>
        <taxon>Arthropoda</taxon>
        <taxon>Hexapoda</taxon>
        <taxon>Insecta</taxon>
        <taxon>Pterygota</taxon>
        <taxon>Neoptera</taxon>
        <taxon>Endopterygota</taxon>
        <taxon>Coleoptera</taxon>
        <taxon>Polyphaga</taxon>
        <taxon>Elateriformia</taxon>
        <taxon>Elateroidea</taxon>
        <taxon>Lampyridae</taxon>
        <taxon>Lampyrinae</taxon>
        <taxon>Pyrocoelia</taxon>
    </lineage>
</organism>
<dbReference type="PANTHER" id="PTHR21196:SF1">
    <property type="entry name" value="U7 SNRNA-ASSOCIATED SM-LIKE PROTEIN LSM10"/>
    <property type="match status" value="1"/>
</dbReference>
<sequence>MQRVTKKEQFHFFNSLTGLVKGLENEYTIIDLRNEECISGKIKYVDGFMNIDLEDVIFYNSRGRLIRYVHIPKHLSSVEVYEKFLNGLKMVKPKKPTHTYKRVRALKYHKQTVADAFAKT</sequence>
<comment type="caution">
    <text evidence="2">The sequence shown here is derived from an EMBL/GenBank/DDBJ whole genome shotgun (WGS) entry which is preliminary data.</text>
</comment>
<dbReference type="GO" id="GO:0071208">
    <property type="term" value="F:histone pre-mRNA DCP binding"/>
    <property type="evidence" value="ECO:0007669"/>
    <property type="project" value="TreeGrafter"/>
</dbReference>